<keyword evidence="2" id="KW-1133">Transmembrane helix</keyword>
<feature type="compositionally biased region" description="Pro residues" evidence="1">
    <location>
        <begin position="629"/>
        <end position="641"/>
    </location>
</feature>
<dbReference type="InParanoid" id="A2FBM2"/>
<dbReference type="Proteomes" id="UP000001542">
    <property type="component" value="Unassembled WGS sequence"/>
</dbReference>
<feature type="region of interest" description="Disordered" evidence="1">
    <location>
        <begin position="730"/>
        <end position="763"/>
    </location>
</feature>
<feature type="compositionally biased region" description="Polar residues" evidence="1">
    <location>
        <begin position="578"/>
        <end position="598"/>
    </location>
</feature>
<accession>A2FBM2</accession>
<keyword evidence="4" id="KW-1185">Reference proteome</keyword>
<dbReference type="VEuPathDB" id="TrichDB:TVAG_280090"/>
<evidence type="ECO:0000313" key="3">
    <source>
        <dbReference type="EMBL" id="EAX97708.1"/>
    </source>
</evidence>
<evidence type="ECO:0000256" key="1">
    <source>
        <dbReference type="SAM" id="MobiDB-lite"/>
    </source>
</evidence>
<dbReference type="VEuPathDB" id="TrichDB:TVAGG3_0809010"/>
<keyword evidence="2" id="KW-0472">Membrane</keyword>
<feature type="transmembrane region" description="Helical" evidence="2">
    <location>
        <begin position="679"/>
        <end position="701"/>
    </location>
</feature>
<dbReference type="EMBL" id="DS113704">
    <property type="protein sequence ID" value="EAX97708.1"/>
    <property type="molecule type" value="Genomic_DNA"/>
</dbReference>
<dbReference type="KEGG" id="tva:4755496"/>
<evidence type="ECO:0000313" key="4">
    <source>
        <dbReference type="Proteomes" id="UP000001542"/>
    </source>
</evidence>
<evidence type="ECO:0000256" key="2">
    <source>
        <dbReference type="SAM" id="Phobius"/>
    </source>
</evidence>
<feature type="region of interest" description="Disordered" evidence="1">
    <location>
        <begin position="625"/>
        <end position="672"/>
    </location>
</feature>
<organism evidence="3 4">
    <name type="scientific">Trichomonas vaginalis (strain ATCC PRA-98 / G3)</name>
    <dbReference type="NCBI Taxonomy" id="412133"/>
    <lineage>
        <taxon>Eukaryota</taxon>
        <taxon>Metamonada</taxon>
        <taxon>Parabasalia</taxon>
        <taxon>Trichomonadida</taxon>
        <taxon>Trichomonadidae</taxon>
        <taxon>Trichomonas</taxon>
    </lineage>
</organism>
<dbReference type="AlphaFoldDB" id="A2FBM2"/>
<reference evidence="3" key="1">
    <citation type="submission" date="2006-10" db="EMBL/GenBank/DDBJ databases">
        <authorList>
            <person name="Amadeo P."/>
            <person name="Zhao Q."/>
            <person name="Wortman J."/>
            <person name="Fraser-Liggett C."/>
            <person name="Carlton J."/>
        </authorList>
    </citation>
    <scope>NUCLEOTIDE SEQUENCE</scope>
    <source>
        <strain evidence="3">G3</strain>
    </source>
</reference>
<dbReference type="RefSeq" id="XP_001310638.1">
    <property type="nucleotide sequence ID" value="XM_001310637.1"/>
</dbReference>
<proteinExistence type="predicted"/>
<name>A2FBM2_TRIV3</name>
<feature type="region of interest" description="Disordered" evidence="1">
    <location>
        <begin position="563"/>
        <end position="598"/>
    </location>
</feature>
<protein>
    <submittedName>
        <fullName evidence="3">Uncharacterized protein</fullName>
    </submittedName>
</protein>
<reference evidence="3" key="2">
    <citation type="journal article" date="2007" name="Science">
        <title>Draft genome sequence of the sexually transmitted pathogen Trichomonas vaginalis.</title>
        <authorList>
            <person name="Carlton J.M."/>
            <person name="Hirt R.P."/>
            <person name="Silva J.C."/>
            <person name="Delcher A.L."/>
            <person name="Schatz M."/>
            <person name="Zhao Q."/>
            <person name="Wortman J.R."/>
            <person name="Bidwell S.L."/>
            <person name="Alsmark U.C.M."/>
            <person name="Besteiro S."/>
            <person name="Sicheritz-Ponten T."/>
            <person name="Noel C.J."/>
            <person name="Dacks J.B."/>
            <person name="Foster P.G."/>
            <person name="Simillion C."/>
            <person name="Van de Peer Y."/>
            <person name="Miranda-Saavedra D."/>
            <person name="Barton G.J."/>
            <person name="Westrop G.D."/>
            <person name="Mueller S."/>
            <person name="Dessi D."/>
            <person name="Fiori P.L."/>
            <person name="Ren Q."/>
            <person name="Paulsen I."/>
            <person name="Zhang H."/>
            <person name="Bastida-Corcuera F.D."/>
            <person name="Simoes-Barbosa A."/>
            <person name="Brown M.T."/>
            <person name="Hayes R.D."/>
            <person name="Mukherjee M."/>
            <person name="Okumura C.Y."/>
            <person name="Schneider R."/>
            <person name="Smith A.J."/>
            <person name="Vanacova S."/>
            <person name="Villalvazo M."/>
            <person name="Haas B.J."/>
            <person name="Pertea M."/>
            <person name="Feldblyum T.V."/>
            <person name="Utterback T.R."/>
            <person name="Shu C.L."/>
            <person name="Osoegawa K."/>
            <person name="de Jong P.J."/>
            <person name="Hrdy I."/>
            <person name="Horvathova L."/>
            <person name="Zubacova Z."/>
            <person name="Dolezal P."/>
            <person name="Malik S.B."/>
            <person name="Logsdon J.M. Jr."/>
            <person name="Henze K."/>
            <person name="Gupta A."/>
            <person name="Wang C.C."/>
            <person name="Dunne R.L."/>
            <person name="Upcroft J.A."/>
            <person name="Upcroft P."/>
            <person name="White O."/>
            <person name="Salzberg S.L."/>
            <person name="Tang P."/>
            <person name="Chiu C.-H."/>
            <person name="Lee Y.-S."/>
            <person name="Embley T.M."/>
            <person name="Coombs G.H."/>
            <person name="Mottram J.C."/>
            <person name="Tachezy J."/>
            <person name="Fraser-Liggett C.M."/>
            <person name="Johnson P.J."/>
        </authorList>
    </citation>
    <scope>NUCLEOTIDE SEQUENCE [LARGE SCALE GENOMIC DNA]</scope>
    <source>
        <strain evidence="3">G3</strain>
    </source>
</reference>
<feature type="compositionally biased region" description="Acidic residues" evidence="1">
    <location>
        <begin position="740"/>
        <end position="756"/>
    </location>
</feature>
<keyword evidence="2" id="KW-0812">Transmembrane</keyword>
<gene>
    <name evidence="3" type="ORF">TVAG_280090</name>
</gene>
<feature type="compositionally biased region" description="Low complexity" evidence="1">
    <location>
        <begin position="642"/>
        <end position="652"/>
    </location>
</feature>
<sequence>MFAFLTYNVLSDRYDDNLIVSTKYLRAYWSFNSYLDWTCFDIQYNEQADNNGYSWVQTTFANGGWFPVFTVDDNVKTKLLWNNRGKANYKGVYAETKVEKVPQLGEKYLLIKFELTNKDSRPHTVGLSSHTDVQIKYNDWATCYWYGAPAHRGLTMKDEGSGITLTLLVRGGYQVTDADKFWFGRWSGPRGNLHYFENYTSDSPSRNQDSAFSVSWQGHHIYPNQTLTFSVLMGVGQNLKNPSILTVNDNFQTNYNPNAKVTISGTVDDFDKNENVDVYYEFNGGSRQHVKHFRTNSGGYIDNGNWNFEITLGNDVNRYPIKVYAIDEFGLQSNVFERDLLVNEKPRVVFTKVPSEAYYLGGVVVVEGTIWDDTTATIKYQVGENGYIWETGQNFDCRRSTLPFRVSFPIPEDYIQFGHHNLYVWAEDEFGVKSDTISTPFEYSAMHAPEISLVTPQTEIPTVCRNQKFSIYFKAKDLDAGQTVFVYYKLPEQDPTAPPNQYFSFKVNDYPDGIEESYEYTVPNNFEFDHVYEVILFCVDSASPPANSADLVYKFKVVKQPTVTPSPIPNPPQDTDKYTNQPDSSYSGYISPSDVPTTTCTSDVDVNGDSYEWCYLTTTTIYLKTDIPPATPDPTPIPPRTPGETPAETPAPSVKEENPWEDNAQVGSSQKSKTNKKKMIIIGAAAGGVAAVAVVAAAVLIHEAIKPPKDFVFNDENGEFVEVDGNGAMENAENPIYDENGADDPFADEFDEDEAPVEGIFPA</sequence>